<feature type="chain" id="PRO_5016445723" evidence="1">
    <location>
        <begin position="17"/>
        <end position="80"/>
    </location>
</feature>
<dbReference type="OrthoDB" id="4482998at2759"/>
<keyword evidence="3" id="KW-1185">Reference proteome</keyword>
<evidence type="ECO:0000256" key="1">
    <source>
        <dbReference type="SAM" id="SignalP"/>
    </source>
</evidence>
<organism evidence="2 3">
    <name type="scientific">Aspergillus sclerotioniger CBS 115572</name>
    <dbReference type="NCBI Taxonomy" id="1450535"/>
    <lineage>
        <taxon>Eukaryota</taxon>
        <taxon>Fungi</taxon>
        <taxon>Dikarya</taxon>
        <taxon>Ascomycota</taxon>
        <taxon>Pezizomycotina</taxon>
        <taxon>Eurotiomycetes</taxon>
        <taxon>Eurotiomycetidae</taxon>
        <taxon>Eurotiales</taxon>
        <taxon>Aspergillaceae</taxon>
        <taxon>Aspergillus</taxon>
        <taxon>Aspergillus subgen. Circumdati</taxon>
    </lineage>
</organism>
<evidence type="ECO:0000313" key="3">
    <source>
        <dbReference type="Proteomes" id="UP000246702"/>
    </source>
</evidence>
<name>A0A317UZC7_9EURO</name>
<reference evidence="2 3" key="1">
    <citation type="submission" date="2016-12" db="EMBL/GenBank/DDBJ databases">
        <title>The genomes of Aspergillus section Nigri reveals drivers in fungal speciation.</title>
        <authorList>
            <consortium name="DOE Joint Genome Institute"/>
            <person name="Vesth T.C."/>
            <person name="Nybo J."/>
            <person name="Theobald S."/>
            <person name="Brandl J."/>
            <person name="Frisvad J.C."/>
            <person name="Nielsen K.F."/>
            <person name="Lyhne E.K."/>
            <person name="Kogle M.E."/>
            <person name="Kuo A."/>
            <person name="Riley R."/>
            <person name="Clum A."/>
            <person name="Nolan M."/>
            <person name="Lipzen A."/>
            <person name="Salamov A."/>
            <person name="Henrissat B."/>
            <person name="Wiebenga A."/>
            <person name="De Vries R.P."/>
            <person name="Grigoriev I.V."/>
            <person name="Mortensen U.H."/>
            <person name="Andersen M.R."/>
            <person name="Baker S.E."/>
        </authorList>
    </citation>
    <scope>NUCLEOTIDE SEQUENCE [LARGE SCALE GENOMIC DNA]</scope>
    <source>
        <strain evidence="2 3">CBS 115572</strain>
    </source>
</reference>
<dbReference type="EMBL" id="MSFK01000049">
    <property type="protein sequence ID" value="PWY67135.1"/>
    <property type="molecule type" value="Genomic_DNA"/>
</dbReference>
<keyword evidence="1" id="KW-0732">Signal</keyword>
<accession>A0A317UZC7</accession>
<feature type="signal peptide" evidence="1">
    <location>
        <begin position="1"/>
        <end position="16"/>
    </location>
</feature>
<dbReference type="Proteomes" id="UP000246702">
    <property type="component" value="Unassembled WGS sequence"/>
</dbReference>
<sequence length="80" mass="9062">MKLSLIAVTLLGLAMATPAEQNTNDVGSTKATDGTLGVDYCGERCQYDWECRRGDRCHDCYRRSGERYGHCRRRRSDDEA</sequence>
<dbReference type="RefSeq" id="XP_025461857.1">
    <property type="nucleotide sequence ID" value="XM_025608737.1"/>
</dbReference>
<proteinExistence type="predicted"/>
<dbReference type="AlphaFoldDB" id="A0A317UZC7"/>
<comment type="caution">
    <text evidence="2">The sequence shown here is derived from an EMBL/GenBank/DDBJ whole genome shotgun (WGS) entry which is preliminary data.</text>
</comment>
<gene>
    <name evidence="2" type="ORF">BO94DRAFT_479219</name>
</gene>
<dbReference type="GeneID" id="37110880"/>
<evidence type="ECO:0000313" key="2">
    <source>
        <dbReference type="EMBL" id="PWY67135.1"/>
    </source>
</evidence>
<protein>
    <submittedName>
        <fullName evidence="2">Uncharacterized protein</fullName>
    </submittedName>
</protein>